<dbReference type="GO" id="GO:0034464">
    <property type="term" value="C:BBSome"/>
    <property type="evidence" value="ECO:0007669"/>
    <property type="project" value="InterPro"/>
</dbReference>
<dbReference type="OrthoDB" id="2120021at2759"/>
<keyword evidence="6" id="KW-1185">Reference proteome</keyword>
<accession>A0A8K0DB30</accession>
<feature type="domain" description="BBS2 hairpin" evidence="4">
    <location>
        <begin position="272"/>
        <end position="368"/>
    </location>
</feature>
<evidence type="ECO:0000313" key="5">
    <source>
        <dbReference type="EMBL" id="KAF2899943.1"/>
    </source>
</evidence>
<dbReference type="Pfam" id="PF23351">
    <property type="entry name" value="BBS2_CtH"/>
    <property type="match status" value="1"/>
</dbReference>
<organism evidence="5 6">
    <name type="scientific">Ignelater luminosus</name>
    <name type="common">Cucubano</name>
    <name type="synonym">Pyrophorus luminosus</name>
    <dbReference type="NCBI Taxonomy" id="2038154"/>
    <lineage>
        <taxon>Eukaryota</taxon>
        <taxon>Metazoa</taxon>
        <taxon>Ecdysozoa</taxon>
        <taxon>Arthropoda</taxon>
        <taxon>Hexapoda</taxon>
        <taxon>Insecta</taxon>
        <taxon>Pterygota</taxon>
        <taxon>Neoptera</taxon>
        <taxon>Endopterygota</taxon>
        <taxon>Coleoptera</taxon>
        <taxon>Polyphaga</taxon>
        <taxon>Elateriformia</taxon>
        <taxon>Elateroidea</taxon>
        <taxon>Elateridae</taxon>
        <taxon>Agrypninae</taxon>
        <taxon>Pyrophorini</taxon>
        <taxon>Ignelater</taxon>
    </lineage>
</organism>
<gene>
    <name evidence="5" type="ORF">ILUMI_06242</name>
</gene>
<protein>
    <submittedName>
        <fullName evidence="5">Uncharacterized protein</fullName>
    </submittedName>
</protein>
<dbReference type="AlphaFoldDB" id="A0A8K0DB30"/>
<sequence length="403" mass="45909">RGYTTTKSITTANGVVSEQDTVRELLSQKQALLLELKHYENNTKYNDDYNRQEYGSMDNVGVIPANTRLQIGISTNDETKLKPHVEISVSTNNSTIIRAVIVFAEGIFKGETNVVHPSPSQLNSELSVPIILPKDIPIDIHIKALVGYPNSIQYHVFELTRQLPRFSMYALNENKPKSLDSYVEFHFNERLQRVCMWINQTFLLPTDMEYESGPNLNVNLKCLRDDTDLVLNFEANGKTTIYTENLLLASDLIQSLTSFCNTESLESKARFPKEEEKLKQLMETLSEIQESRLRLGTDIADRLGQIRNLVVRAEDSRINNITEMSKYYNELNMLNTELINGYNIRLGNYKEGVEAMKYINSVIQKASRLRVGQKSATLINHCRNAIKNNNVEGLIKIIQNGQP</sequence>
<dbReference type="InterPro" id="IPR055380">
    <property type="entry name" value="BBS2_hp_dom"/>
</dbReference>
<dbReference type="Pfam" id="PF23353">
    <property type="entry name" value="BBS2_hp"/>
    <property type="match status" value="1"/>
</dbReference>
<evidence type="ECO:0000259" key="1">
    <source>
        <dbReference type="Pfam" id="PF14782"/>
    </source>
</evidence>
<dbReference type="GO" id="GO:0036064">
    <property type="term" value="C:ciliary basal body"/>
    <property type="evidence" value="ECO:0007669"/>
    <property type="project" value="TreeGrafter"/>
</dbReference>
<reference evidence="5" key="1">
    <citation type="submission" date="2019-08" db="EMBL/GenBank/DDBJ databases">
        <title>The genome of the North American firefly Photinus pyralis.</title>
        <authorList>
            <consortium name="Photinus pyralis genome working group"/>
            <person name="Fallon T.R."/>
            <person name="Sander Lower S.E."/>
            <person name="Weng J.-K."/>
        </authorList>
    </citation>
    <scope>NUCLEOTIDE SEQUENCE</scope>
    <source>
        <strain evidence="5">TRF0915ILg1</strain>
        <tissue evidence="5">Whole body</tissue>
    </source>
</reference>
<feature type="domain" description="BBS2 C-terminal helix bundle" evidence="3">
    <location>
        <begin position="378"/>
        <end position="399"/>
    </location>
</feature>
<feature type="domain" description="BBS2 GAE" evidence="1">
    <location>
        <begin position="82"/>
        <end position="166"/>
    </location>
</feature>
<dbReference type="InterPro" id="IPR029333">
    <property type="entry name" value="BBS2_GAE_dom"/>
</dbReference>
<dbReference type="PANTHER" id="PTHR32465">
    <property type="entry name" value="BARDET-BIEDL SYNDROME 2 PROTEIN"/>
    <property type="match status" value="1"/>
</dbReference>
<dbReference type="GO" id="GO:0031514">
    <property type="term" value="C:motile cilium"/>
    <property type="evidence" value="ECO:0007669"/>
    <property type="project" value="TreeGrafter"/>
</dbReference>
<evidence type="ECO:0000313" key="6">
    <source>
        <dbReference type="Proteomes" id="UP000801492"/>
    </source>
</evidence>
<evidence type="ECO:0000259" key="2">
    <source>
        <dbReference type="Pfam" id="PF23350"/>
    </source>
</evidence>
<feature type="domain" description="BBS2 platform" evidence="2">
    <location>
        <begin position="175"/>
        <end position="260"/>
    </location>
</feature>
<dbReference type="GO" id="GO:1905515">
    <property type="term" value="P:non-motile cilium assembly"/>
    <property type="evidence" value="ECO:0007669"/>
    <property type="project" value="InterPro"/>
</dbReference>
<evidence type="ECO:0000259" key="3">
    <source>
        <dbReference type="Pfam" id="PF23351"/>
    </source>
</evidence>
<dbReference type="PANTHER" id="PTHR32465:SF0">
    <property type="entry name" value="BARDET-BIEDL SYNDROME 2 PROTEIN"/>
    <property type="match status" value="1"/>
</dbReference>
<dbReference type="InterPro" id="IPR016616">
    <property type="entry name" value="Bardet-Biedl_syndrome_2_prot"/>
</dbReference>
<dbReference type="Pfam" id="PF14782">
    <property type="entry name" value="BBS2_GAE"/>
    <property type="match status" value="1"/>
</dbReference>
<evidence type="ECO:0000259" key="4">
    <source>
        <dbReference type="Pfam" id="PF23353"/>
    </source>
</evidence>
<dbReference type="GO" id="GO:0016020">
    <property type="term" value="C:membrane"/>
    <property type="evidence" value="ECO:0007669"/>
    <property type="project" value="TreeGrafter"/>
</dbReference>
<dbReference type="InterPro" id="IPR055379">
    <property type="entry name" value="BBS2_pf_dom"/>
</dbReference>
<dbReference type="InterPro" id="IPR055381">
    <property type="entry name" value="BBS2_CtH_dom"/>
</dbReference>
<proteinExistence type="predicted"/>
<dbReference type="Proteomes" id="UP000801492">
    <property type="component" value="Unassembled WGS sequence"/>
</dbReference>
<name>A0A8K0DB30_IGNLU</name>
<dbReference type="GO" id="GO:0043005">
    <property type="term" value="C:neuron projection"/>
    <property type="evidence" value="ECO:0007669"/>
    <property type="project" value="TreeGrafter"/>
</dbReference>
<dbReference type="EMBL" id="VTPC01002510">
    <property type="protein sequence ID" value="KAF2899943.1"/>
    <property type="molecule type" value="Genomic_DNA"/>
</dbReference>
<feature type="non-terminal residue" evidence="5">
    <location>
        <position position="1"/>
    </location>
</feature>
<comment type="caution">
    <text evidence="5">The sequence shown here is derived from an EMBL/GenBank/DDBJ whole genome shotgun (WGS) entry which is preliminary data.</text>
</comment>
<dbReference type="Pfam" id="PF23350">
    <property type="entry name" value="BBS2_pf"/>
    <property type="match status" value="1"/>
</dbReference>